<dbReference type="SUPFAM" id="SSF54427">
    <property type="entry name" value="NTF2-like"/>
    <property type="match status" value="1"/>
</dbReference>
<reference evidence="2 3" key="1">
    <citation type="submission" date="2019-08" db="EMBL/GenBank/DDBJ databases">
        <title>Tsukamurella conjunctivitidis sp. nov., Tsukamurella assacharolytica sp. nov. and Tsukamurella sputae sp. nov. isolated from patients with conjunctivitis, bacteraemia (lymphoma) and respiratory infection (sputum) in Hong Kong.</title>
        <authorList>
            <person name="Fok K.M.N."/>
            <person name="Fong J.Y.H."/>
        </authorList>
    </citation>
    <scope>NUCLEOTIDE SEQUENCE [LARGE SCALE GENOMIC DNA]</scope>
    <source>
        <strain evidence="2 3">HKU70</strain>
    </source>
</reference>
<dbReference type="InterPro" id="IPR032710">
    <property type="entry name" value="NTF2-like_dom_sf"/>
</dbReference>
<dbReference type="OrthoDB" id="5732163at2"/>
<protein>
    <submittedName>
        <fullName evidence="2">Nuclear transport factor 2 family protein</fullName>
    </submittedName>
</protein>
<evidence type="ECO:0000313" key="3">
    <source>
        <dbReference type="Proteomes" id="UP000319792"/>
    </source>
</evidence>
<evidence type="ECO:0000313" key="2">
    <source>
        <dbReference type="EMBL" id="TWS24204.1"/>
    </source>
</evidence>
<dbReference type="Proteomes" id="UP000319792">
    <property type="component" value="Unassembled WGS sequence"/>
</dbReference>
<dbReference type="Gene3D" id="3.10.450.50">
    <property type="match status" value="1"/>
</dbReference>
<dbReference type="Pfam" id="PF12680">
    <property type="entry name" value="SnoaL_2"/>
    <property type="match status" value="1"/>
</dbReference>
<proteinExistence type="predicted"/>
<feature type="domain" description="SnoaL-like" evidence="1">
    <location>
        <begin position="16"/>
        <end position="119"/>
    </location>
</feature>
<dbReference type="RefSeq" id="WP_146434035.1">
    <property type="nucleotide sequence ID" value="NZ_VIGV01000003.1"/>
</dbReference>
<gene>
    <name evidence="2" type="ORF">FK268_11395</name>
</gene>
<evidence type="ECO:0000259" key="1">
    <source>
        <dbReference type="Pfam" id="PF12680"/>
    </source>
</evidence>
<accession>A0A5C5RNM8</accession>
<organism evidence="2 3">
    <name type="scientific">Tsukamurella sputi</name>
    <dbReference type="NCBI Taxonomy" id="2591848"/>
    <lineage>
        <taxon>Bacteria</taxon>
        <taxon>Bacillati</taxon>
        <taxon>Actinomycetota</taxon>
        <taxon>Actinomycetes</taxon>
        <taxon>Mycobacteriales</taxon>
        <taxon>Tsukamurellaceae</taxon>
        <taxon>Tsukamurella</taxon>
    </lineage>
</organism>
<keyword evidence="3" id="KW-1185">Reference proteome</keyword>
<dbReference type="EMBL" id="VIGV01000003">
    <property type="protein sequence ID" value="TWS24204.1"/>
    <property type="molecule type" value="Genomic_DNA"/>
</dbReference>
<name>A0A5C5RNM8_9ACTN</name>
<dbReference type="AlphaFoldDB" id="A0A5C5RNM8"/>
<sequence>MKDDHPAVLAGRASQAAASGHRKEEWLDLFAENGVVEDPVGPSGFDPEGKGHHGREEIAAFYDKTIGIADSLEFLFDDGFACGDEVAFTGLIRTVLGGHVIDAEGVFTYKVDDAGKIVALRAFWEVDRAMATARPVDS</sequence>
<comment type="caution">
    <text evidence="2">The sequence shown here is derived from an EMBL/GenBank/DDBJ whole genome shotgun (WGS) entry which is preliminary data.</text>
</comment>
<dbReference type="InterPro" id="IPR037401">
    <property type="entry name" value="SnoaL-like"/>
</dbReference>